<evidence type="ECO:0000313" key="3">
    <source>
        <dbReference type="Proteomes" id="UP000077202"/>
    </source>
</evidence>
<proteinExistence type="predicted"/>
<dbReference type="Proteomes" id="UP000077202">
    <property type="component" value="Unassembled WGS sequence"/>
</dbReference>
<reference evidence="2" key="1">
    <citation type="submission" date="2016-03" db="EMBL/GenBank/DDBJ databases">
        <title>Mechanisms controlling the formation of the plant cell surface in tip-growing cells are functionally conserved among land plants.</title>
        <authorList>
            <person name="Honkanen S."/>
            <person name="Jones V.A."/>
            <person name="Morieri G."/>
            <person name="Champion C."/>
            <person name="Hetherington A.J."/>
            <person name="Kelly S."/>
            <person name="Saint-Marcoux D."/>
            <person name="Proust H."/>
            <person name="Prescott H."/>
            <person name="Dolan L."/>
        </authorList>
    </citation>
    <scope>NUCLEOTIDE SEQUENCE [LARGE SCALE GENOMIC DNA]</scope>
    <source>
        <tissue evidence="2">Whole gametophyte</tissue>
    </source>
</reference>
<name>A0A176VJZ9_MARPO</name>
<keyword evidence="3" id="KW-1185">Reference proteome</keyword>
<organism evidence="2 3">
    <name type="scientific">Marchantia polymorpha subsp. ruderalis</name>
    <dbReference type="NCBI Taxonomy" id="1480154"/>
    <lineage>
        <taxon>Eukaryota</taxon>
        <taxon>Viridiplantae</taxon>
        <taxon>Streptophyta</taxon>
        <taxon>Embryophyta</taxon>
        <taxon>Marchantiophyta</taxon>
        <taxon>Marchantiopsida</taxon>
        <taxon>Marchantiidae</taxon>
        <taxon>Marchantiales</taxon>
        <taxon>Marchantiaceae</taxon>
        <taxon>Marchantia</taxon>
    </lineage>
</organism>
<protein>
    <submittedName>
        <fullName evidence="2">Uncharacterized protein</fullName>
    </submittedName>
</protein>
<evidence type="ECO:0000256" key="1">
    <source>
        <dbReference type="SAM" id="MobiDB-lite"/>
    </source>
</evidence>
<feature type="region of interest" description="Disordered" evidence="1">
    <location>
        <begin position="231"/>
        <end position="260"/>
    </location>
</feature>
<gene>
    <name evidence="2" type="ORF">AXG93_2611s1030</name>
</gene>
<evidence type="ECO:0000313" key="2">
    <source>
        <dbReference type="EMBL" id="OAE20096.1"/>
    </source>
</evidence>
<comment type="caution">
    <text evidence="2">The sequence shown here is derived from an EMBL/GenBank/DDBJ whole genome shotgun (WGS) entry which is preliminary data.</text>
</comment>
<sequence>MARPIKLHALRVPEVGLRAYHCDLILIKMEFLLWGWNWTSDAITQEWNNNGLPKPPGYRGHPDTRKIWDWKKVLGRSAGDDGDLTFDAESVRVTREEERAYVDLFKHPRTGKNGYRIVWWGLSRGLCAENVFIGRGFFGLSPDNTLGYSLEDSQPRKKRRIDEATVEEVRVQRTALFAMQAPDSRARSKMKARRLILDNDSSPENRGTVRKECSNQEAQSVEKVAIVKMSRSGRSPVLRKTGRPLSRSRGLQGEIRGKPF</sequence>
<accession>A0A176VJZ9</accession>
<dbReference type="AlphaFoldDB" id="A0A176VJZ9"/>
<dbReference type="EMBL" id="LVLJ01003684">
    <property type="protein sequence ID" value="OAE20096.1"/>
    <property type="molecule type" value="Genomic_DNA"/>
</dbReference>